<feature type="chain" id="PRO_5016878390" evidence="1">
    <location>
        <begin position="24"/>
        <end position="162"/>
    </location>
</feature>
<evidence type="ECO:0000313" key="4">
    <source>
        <dbReference type="Proteomes" id="UP000054985"/>
    </source>
</evidence>
<keyword evidence="1" id="KW-0732">Signal</keyword>
<organism evidence="3 5">
    <name type="scientific">Legionella moravica</name>
    <dbReference type="NCBI Taxonomy" id="39962"/>
    <lineage>
        <taxon>Bacteria</taxon>
        <taxon>Pseudomonadati</taxon>
        <taxon>Pseudomonadota</taxon>
        <taxon>Gammaproteobacteria</taxon>
        <taxon>Legionellales</taxon>
        <taxon>Legionellaceae</taxon>
        <taxon>Legionella</taxon>
    </lineage>
</organism>
<dbReference type="OrthoDB" id="5639597at2"/>
<sequence length="162" mass="18580">MTLFNQINKILLLSLLIINSAHSVSVFPRGCEVSGFGYQQNFLILNETGQQSYYLIQNRSDAKIELERHETGDVFMSPPLQATLDPMNWAAFASDVKNLNFKCYKHIEENTTTVDCRDVLEVCQYPRVRFALSNMGNYWISSNKTQNDVIQDSVAKGIYLKW</sequence>
<dbReference type="AlphaFoldDB" id="A0A378JZ61"/>
<reference evidence="2 4" key="1">
    <citation type="submission" date="2015-11" db="EMBL/GenBank/DDBJ databases">
        <title>Genomic analysis of 38 Legionella species identifies large and diverse effector repertoires.</title>
        <authorList>
            <person name="Burstein D."/>
            <person name="Amaro F."/>
            <person name="Zusman T."/>
            <person name="Lifshitz Z."/>
            <person name="Cohen O."/>
            <person name="Gilbert J.A."/>
            <person name="Pupko T."/>
            <person name="Shuman H.A."/>
            <person name="Segal G."/>
        </authorList>
    </citation>
    <scope>NUCLEOTIDE SEQUENCE [LARGE SCALE GENOMIC DNA]</scope>
    <source>
        <strain evidence="2 4">ATCC 43877</strain>
    </source>
</reference>
<dbReference type="RefSeq" id="WP_028384717.1">
    <property type="nucleotide sequence ID" value="NZ_CAAAJG010000009.1"/>
</dbReference>
<dbReference type="Proteomes" id="UP000054985">
    <property type="component" value="Unassembled WGS sequence"/>
</dbReference>
<protein>
    <submittedName>
        <fullName evidence="3">Enhanced entry protein EnhB</fullName>
    </submittedName>
</protein>
<evidence type="ECO:0000256" key="1">
    <source>
        <dbReference type="SAM" id="SignalP"/>
    </source>
</evidence>
<keyword evidence="4" id="KW-1185">Reference proteome</keyword>
<name>A0A378JZ61_9GAMM</name>
<evidence type="ECO:0000313" key="2">
    <source>
        <dbReference type="EMBL" id="KTD35540.1"/>
    </source>
</evidence>
<accession>A0A378JZ61</accession>
<dbReference type="Proteomes" id="UP000254040">
    <property type="component" value="Unassembled WGS sequence"/>
</dbReference>
<feature type="signal peptide" evidence="1">
    <location>
        <begin position="1"/>
        <end position="23"/>
    </location>
</feature>
<dbReference type="STRING" id="39962.Lmor_0987"/>
<reference evidence="3 5" key="2">
    <citation type="submission" date="2018-06" db="EMBL/GenBank/DDBJ databases">
        <authorList>
            <consortium name="Pathogen Informatics"/>
            <person name="Doyle S."/>
        </authorList>
    </citation>
    <scope>NUCLEOTIDE SEQUENCE [LARGE SCALE GENOMIC DNA]</scope>
    <source>
        <strain evidence="3 5">NCTC12239</strain>
    </source>
</reference>
<evidence type="ECO:0000313" key="5">
    <source>
        <dbReference type="Proteomes" id="UP000254040"/>
    </source>
</evidence>
<dbReference type="EMBL" id="UGOG01000001">
    <property type="protein sequence ID" value="STX62688.1"/>
    <property type="molecule type" value="Genomic_DNA"/>
</dbReference>
<evidence type="ECO:0000313" key="3">
    <source>
        <dbReference type="EMBL" id="STX62688.1"/>
    </source>
</evidence>
<dbReference type="EMBL" id="LNYN01000014">
    <property type="protein sequence ID" value="KTD35540.1"/>
    <property type="molecule type" value="Genomic_DNA"/>
</dbReference>
<proteinExistence type="predicted"/>
<gene>
    <name evidence="2" type="primary">enhB_2</name>
    <name evidence="2" type="ORF">Lmor_0987</name>
    <name evidence="3" type="ORF">NCTC12239_01627</name>
</gene>